<dbReference type="AlphaFoldDB" id="A0A7G9SEC1"/>
<keyword evidence="1 8" id="KW-0436">Ligase</keyword>
<accession>A0A7G9SEC1</accession>
<dbReference type="InterPro" id="IPR004143">
    <property type="entry name" value="BPL_LPL_catalytic"/>
</dbReference>
<name>A0A7G9SEC1_9SPHN</name>
<gene>
    <name evidence="8" type="ORF">H9L12_05810</name>
</gene>
<evidence type="ECO:0000256" key="1">
    <source>
        <dbReference type="ARBA" id="ARBA00022598"/>
    </source>
</evidence>
<keyword evidence="2" id="KW-0547">Nucleotide-binding</keyword>
<evidence type="ECO:0000313" key="9">
    <source>
        <dbReference type="Proteomes" id="UP000515955"/>
    </source>
</evidence>
<dbReference type="InterPro" id="IPR008988">
    <property type="entry name" value="Transcriptional_repressor_C"/>
</dbReference>
<feature type="domain" description="BPL/LPL catalytic" evidence="7">
    <location>
        <begin position="1"/>
        <end position="166"/>
    </location>
</feature>
<dbReference type="GO" id="GO:0005524">
    <property type="term" value="F:ATP binding"/>
    <property type="evidence" value="ECO:0007669"/>
    <property type="project" value="UniProtKB-KW"/>
</dbReference>
<evidence type="ECO:0000256" key="6">
    <source>
        <dbReference type="ARBA" id="ARBA00047846"/>
    </source>
</evidence>
<dbReference type="PANTHER" id="PTHR12835">
    <property type="entry name" value="BIOTIN PROTEIN LIGASE"/>
    <property type="match status" value="1"/>
</dbReference>
<dbReference type="KEGG" id="srhi:H9L12_05810"/>
<dbReference type="Gene3D" id="3.30.930.10">
    <property type="entry name" value="Bira Bifunctional Protein, Domain 2"/>
    <property type="match status" value="1"/>
</dbReference>
<evidence type="ECO:0000256" key="3">
    <source>
        <dbReference type="ARBA" id="ARBA00022840"/>
    </source>
</evidence>
<dbReference type="PANTHER" id="PTHR12835:SF5">
    <property type="entry name" value="BIOTIN--PROTEIN LIGASE"/>
    <property type="match status" value="1"/>
</dbReference>
<dbReference type="GO" id="GO:0005737">
    <property type="term" value="C:cytoplasm"/>
    <property type="evidence" value="ECO:0007669"/>
    <property type="project" value="TreeGrafter"/>
</dbReference>
<dbReference type="GO" id="GO:0004077">
    <property type="term" value="F:biotin--[biotin carboxyl-carrier protein] ligase activity"/>
    <property type="evidence" value="ECO:0007669"/>
    <property type="project" value="UniProtKB-EC"/>
</dbReference>
<dbReference type="Gene3D" id="2.30.30.100">
    <property type="match status" value="1"/>
</dbReference>
<evidence type="ECO:0000256" key="5">
    <source>
        <dbReference type="ARBA" id="ARBA00024227"/>
    </source>
</evidence>
<dbReference type="Proteomes" id="UP000515955">
    <property type="component" value="Chromosome"/>
</dbReference>
<sequence>MRFVGQVGSTNAELLADSTAREGDWLVARRQSAGRGRHGRVWDSIPGNFLGSTLVELRPHDPSPSTLSLLAGLALVEAVTAIAPDRSLSLKWPNDLLLDGAKLAGVLIERSGDRVVVGTGVNLAGAPRIAGRQIAALDGETTPDTFAPILADRFAAWLDAWRTTRGQGIVDAWLARAHPVGSLLSVHSGPGQRIDGNFDGLDPDGALRLRLAGGAVEIVRAGDVTFSVE</sequence>
<proteinExistence type="predicted"/>
<evidence type="ECO:0000256" key="2">
    <source>
        <dbReference type="ARBA" id="ARBA00022741"/>
    </source>
</evidence>
<dbReference type="EC" id="6.3.4.15" evidence="5"/>
<keyword evidence="4" id="KW-0092">Biotin</keyword>
<dbReference type="Pfam" id="PF02237">
    <property type="entry name" value="BPL_C"/>
    <property type="match status" value="1"/>
</dbReference>
<dbReference type="SUPFAM" id="SSF55681">
    <property type="entry name" value="Class II aaRS and biotin synthetases"/>
    <property type="match status" value="1"/>
</dbReference>
<dbReference type="InterPro" id="IPR003142">
    <property type="entry name" value="BPL_C"/>
</dbReference>
<evidence type="ECO:0000256" key="4">
    <source>
        <dbReference type="ARBA" id="ARBA00023267"/>
    </source>
</evidence>
<organism evidence="8 9">
    <name type="scientific">Sphingomonas rhizophila</name>
    <dbReference type="NCBI Taxonomy" id="2071607"/>
    <lineage>
        <taxon>Bacteria</taxon>
        <taxon>Pseudomonadati</taxon>
        <taxon>Pseudomonadota</taxon>
        <taxon>Alphaproteobacteria</taxon>
        <taxon>Sphingomonadales</taxon>
        <taxon>Sphingomonadaceae</taxon>
        <taxon>Sphingomonas</taxon>
    </lineage>
</organism>
<evidence type="ECO:0000259" key="7">
    <source>
        <dbReference type="PROSITE" id="PS51733"/>
    </source>
</evidence>
<reference evidence="8 9" key="1">
    <citation type="submission" date="2020-08" db="EMBL/GenBank/DDBJ databases">
        <title>Genome sequence of Sphingomonas rhizophila KACC 19189T.</title>
        <authorList>
            <person name="Hyun D.-W."/>
            <person name="Bae J.-W."/>
        </authorList>
    </citation>
    <scope>NUCLEOTIDE SEQUENCE [LARGE SCALE GENOMIC DNA]</scope>
    <source>
        <strain evidence="8 9">KACC 19189</strain>
    </source>
</reference>
<keyword evidence="9" id="KW-1185">Reference proteome</keyword>
<dbReference type="InterPro" id="IPR045864">
    <property type="entry name" value="aa-tRNA-synth_II/BPL/LPL"/>
</dbReference>
<comment type="catalytic activity">
    <reaction evidence="6">
        <text>biotin + L-lysyl-[protein] + ATP = N(6)-biotinyl-L-lysyl-[protein] + AMP + diphosphate + H(+)</text>
        <dbReference type="Rhea" id="RHEA:11756"/>
        <dbReference type="Rhea" id="RHEA-COMP:9752"/>
        <dbReference type="Rhea" id="RHEA-COMP:10505"/>
        <dbReference type="ChEBI" id="CHEBI:15378"/>
        <dbReference type="ChEBI" id="CHEBI:29969"/>
        <dbReference type="ChEBI" id="CHEBI:30616"/>
        <dbReference type="ChEBI" id="CHEBI:33019"/>
        <dbReference type="ChEBI" id="CHEBI:57586"/>
        <dbReference type="ChEBI" id="CHEBI:83144"/>
        <dbReference type="ChEBI" id="CHEBI:456215"/>
        <dbReference type="EC" id="6.3.4.15"/>
    </reaction>
</comment>
<dbReference type="InterPro" id="IPR004408">
    <property type="entry name" value="Biotin_CoA_COase_ligase"/>
</dbReference>
<dbReference type="NCBIfam" id="TIGR00121">
    <property type="entry name" value="birA_ligase"/>
    <property type="match status" value="1"/>
</dbReference>
<dbReference type="PROSITE" id="PS51733">
    <property type="entry name" value="BPL_LPL_CATALYTIC"/>
    <property type="match status" value="1"/>
</dbReference>
<dbReference type="EMBL" id="CP060717">
    <property type="protein sequence ID" value="QNN66196.1"/>
    <property type="molecule type" value="Genomic_DNA"/>
</dbReference>
<keyword evidence="3" id="KW-0067">ATP-binding</keyword>
<dbReference type="CDD" id="cd16442">
    <property type="entry name" value="BPL"/>
    <property type="match status" value="1"/>
</dbReference>
<protein>
    <recommendedName>
        <fullName evidence="5">biotin--[biotin carboxyl-carrier protein] ligase</fullName>
        <ecNumber evidence="5">6.3.4.15</ecNumber>
    </recommendedName>
</protein>
<dbReference type="SUPFAM" id="SSF50037">
    <property type="entry name" value="C-terminal domain of transcriptional repressors"/>
    <property type="match status" value="1"/>
</dbReference>
<dbReference type="Pfam" id="PF03099">
    <property type="entry name" value="BPL_LplA_LipB"/>
    <property type="match status" value="1"/>
</dbReference>
<evidence type="ECO:0000313" key="8">
    <source>
        <dbReference type="EMBL" id="QNN66196.1"/>
    </source>
</evidence>